<dbReference type="GO" id="GO:0004190">
    <property type="term" value="F:aspartic-type endopeptidase activity"/>
    <property type="evidence" value="ECO:0007669"/>
    <property type="project" value="UniProtKB-KW"/>
</dbReference>
<comment type="similarity">
    <text evidence="1">Belongs to the peptidase A8 family.</text>
</comment>
<dbReference type="AlphaFoldDB" id="A0A833HMF2"/>
<evidence type="ECO:0000256" key="1">
    <source>
        <dbReference type="ARBA" id="ARBA00006139"/>
    </source>
</evidence>
<dbReference type="RefSeq" id="WP_151866638.1">
    <property type="nucleotide sequence ID" value="NZ_WBZB01000043.1"/>
</dbReference>
<evidence type="ECO:0000256" key="9">
    <source>
        <dbReference type="SAM" id="Phobius"/>
    </source>
</evidence>
<evidence type="ECO:0000256" key="8">
    <source>
        <dbReference type="ARBA" id="ARBA00023136"/>
    </source>
</evidence>
<sequence length="179" mass="21157">MKIENKKTWMGVLLLVSIEQIIKIIINNNFLDKSFTLYPSFLYFDPIFNRDYSWINSMLQLGISKWLHIIMVAIIILFVFLFYRYLNTRFGSNKIVNTMFAFLFAGAISSLIDKVFWDGSLDYIYVKGFFTFDLKDVYINVFIGLMILFSILKNKVLREIDEVELIRGFGKFLKNKKCD</sequence>
<feature type="transmembrane region" description="Helical" evidence="9">
    <location>
        <begin position="66"/>
        <end position="86"/>
    </location>
</feature>
<gene>
    <name evidence="10" type="ORF">F8153_12230</name>
</gene>
<feature type="transmembrane region" description="Helical" evidence="9">
    <location>
        <begin position="12"/>
        <end position="31"/>
    </location>
</feature>
<dbReference type="PANTHER" id="PTHR33695">
    <property type="entry name" value="LIPOPROTEIN SIGNAL PEPTIDASE"/>
    <property type="match status" value="1"/>
</dbReference>
<organism evidence="10 11">
    <name type="scientific">Alkaliphilus serpentinus</name>
    <dbReference type="NCBI Taxonomy" id="1482731"/>
    <lineage>
        <taxon>Bacteria</taxon>
        <taxon>Bacillati</taxon>
        <taxon>Bacillota</taxon>
        <taxon>Clostridia</taxon>
        <taxon>Peptostreptococcales</taxon>
        <taxon>Natronincolaceae</taxon>
        <taxon>Alkaliphilus</taxon>
    </lineage>
</organism>
<accession>A0A833HMF2</accession>
<keyword evidence="2" id="KW-1003">Cell membrane</keyword>
<keyword evidence="7 9" id="KW-1133">Transmembrane helix</keyword>
<evidence type="ECO:0000256" key="2">
    <source>
        <dbReference type="ARBA" id="ARBA00022475"/>
    </source>
</evidence>
<dbReference type="GO" id="GO:0006508">
    <property type="term" value="P:proteolysis"/>
    <property type="evidence" value="ECO:0007669"/>
    <property type="project" value="UniProtKB-KW"/>
</dbReference>
<keyword evidence="6" id="KW-0378">Hydrolase</keyword>
<keyword evidence="11" id="KW-1185">Reference proteome</keyword>
<keyword evidence="5" id="KW-0064">Aspartyl protease</keyword>
<reference evidence="10 11" key="1">
    <citation type="submission" date="2019-10" db="EMBL/GenBank/DDBJ databases">
        <title>Alkaliphilus serpentinus sp. nov. and Alkaliphilus pronyensis sp. nov., two novel anaerobic alkaliphilic species isolated from the serpentinized-hosted hydrothermal field of the Prony Bay (New Caledonia).</title>
        <authorList>
            <person name="Postec A."/>
        </authorList>
    </citation>
    <scope>NUCLEOTIDE SEQUENCE [LARGE SCALE GENOMIC DNA]</scope>
    <source>
        <strain evidence="10 11">LacT</strain>
    </source>
</reference>
<evidence type="ECO:0000256" key="6">
    <source>
        <dbReference type="ARBA" id="ARBA00022801"/>
    </source>
</evidence>
<dbReference type="OrthoDB" id="1653128at2"/>
<name>A0A833HMF2_9FIRM</name>
<dbReference type="GO" id="GO:0016020">
    <property type="term" value="C:membrane"/>
    <property type="evidence" value="ECO:0007669"/>
    <property type="project" value="InterPro"/>
</dbReference>
<dbReference type="InterPro" id="IPR001872">
    <property type="entry name" value="Peptidase_A8"/>
</dbReference>
<protein>
    <submittedName>
        <fullName evidence="10">Signal peptidase II</fullName>
    </submittedName>
</protein>
<evidence type="ECO:0000313" key="11">
    <source>
        <dbReference type="Proteomes" id="UP000465601"/>
    </source>
</evidence>
<feature type="transmembrane region" description="Helical" evidence="9">
    <location>
        <begin position="137"/>
        <end position="152"/>
    </location>
</feature>
<proteinExistence type="inferred from homology"/>
<evidence type="ECO:0000256" key="4">
    <source>
        <dbReference type="ARBA" id="ARBA00022692"/>
    </source>
</evidence>
<dbReference type="Proteomes" id="UP000465601">
    <property type="component" value="Unassembled WGS sequence"/>
</dbReference>
<evidence type="ECO:0000256" key="3">
    <source>
        <dbReference type="ARBA" id="ARBA00022670"/>
    </source>
</evidence>
<keyword evidence="8 9" id="KW-0472">Membrane</keyword>
<comment type="caution">
    <text evidence="10">The sequence shown here is derived from an EMBL/GenBank/DDBJ whole genome shotgun (WGS) entry which is preliminary data.</text>
</comment>
<dbReference type="Pfam" id="PF01252">
    <property type="entry name" value="Peptidase_A8"/>
    <property type="match status" value="1"/>
</dbReference>
<dbReference type="EMBL" id="WBZB01000043">
    <property type="protein sequence ID" value="KAB3527356.1"/>
    <property type="molecule type" value="Genomic_DNA"/>
</dbReference>
<dbReference type="PANTHER" id="PTHR33695:SF1">
    <property type="entry name" value="LIPOPROTEIN SIGNAL PEPTIDASE"/>
    <property type="match status" value="1"/>
</dbReference>
<feature type="transmembrane region" description="Helical" evidence="9">
    <location>
        <begin position="98"/>
        <end position="117"/>
    </location>
</feature>
<evidence type="ECO:0000256" key="5">
    <source>
        <dbReference type="ARBA" id="ARBA00022750"/>
    </source>
</evidence>
<evidence type="ECO:0000313" key="10">
    <source>
        <dbReference type="EMBL" id="KAB3527356.1"/>
    </source>
</evidence>
<evidence type="ECO:0000256" key="7">
    <source>
        <dbReference type="ARBA" id="ARBA00022989"/>
    </source>
</evidence>
<keyword evidence="4 9" id="KW-0812">Transmembrane</keyword>
<keyword evidence="3" id="KW-0645">Protease</keyword>